<dbReference type="PANTHER" id="PTHR32467:SF83">
    <property type="entry name" value="AP2_ERF DOMAIN-CONTAINING PROTEIN"/>
    <property type="match status" value="1"/>
</dbReference>
<protein>
    <submittedName>
        <fullName evidence="9">(wild Malaysian banana) hypothetical protein</fullName>
    </submittedName>
</protein>
<dbReference type="Gene3D" id="3.30.730.10">
    <property type="entry name" value="AP2/ERF domain"/>
    <property type="match status" value="2"/>
</dbReference>
<dbReference type="GO" id="GO:0005634">
    <property type="term" value="C:nucleus"/>
    <property type="evidence" value="ECO:0007669"/>
    <property type="project" value="UniProtKB-SubCell"/>
</dbReference>
<evidence type="ECO:0000256" key="4">
    <source>
        <dbReference type="ARBA" id="ARBA00023163"/>
    </source>
</evidence>
<sequence length="438" mass="47340">MSESGKPLKSLEDAELPGNHNPMLPLLNEGSEMVTCPRGDGKAGAEGSVVVGLEVDSVVDDVPGTISDSRIETTVVEKKPDFFENAVAKDSYGAEVAHVSSGGINATAGVAGEETAVRMESDGLEAAPISIADVNATDVVDDEGPTVRKESDGSEILSGSHHDMNAFNSVDEVDNAAGKERNGSDMPSTSYERTKAIDDATKAIDHVADKQIDFEEATDGGSMVALPDKVPQKVSTLVAAAMKKYAAPRSSSYHGVTKLKWSGKFEAHLWDNTSRVEGRKRKGKHVDAGSYVSEEMAARAHDLAALKYWGPGPATKLNFPVSDYENELENMKTMSQEEFVAYVRRKSSCFSRGASVYRGVTRLRRKDGKWQARIGRVGDLKDAKDIYLGTFDTEEEAAEAYDIAAIQLRGVHAVTNFDLSNYCEGGTRRPDDSFRLEM</sequence>
<feature type="region of interest" description="Disordered" evidence="7">
    <location>
        <begin position="142"/>
        <end position="162"/>
    </location>
</feature>
<feature type="domain" description="AP2/ERF" evidence="8">
    <location>
        <begin position="252"/>
        <end position="320"/>
    </location>
</feature>
<dbReference type="EMBL" id="HG996471">
    <property type="protein sequence ID" value="CAG1845267.1"/>
    <property type="molecule type" value="Genomic_DNA"/>
</dbReference>
<dbReference type="GO" id="GO:0003677">
    <property type="term" value="F:DNA binding"/>
    <property type="evidence" value="ECO:0007669"/>
    <property type="project" value="UniProtKB-KW"/>
</dbReference>
<keyword evidence="5" id="KW-0539">Nucleus</keyword>
<feature type="domain" description="AP2/ERF" evidence="8">
    <location>
        <begin position="356"/>
        <end position="418"/>
    </location>
</feature>
<evidence type="ECO:0000259" key="8">
    <source>
        <dbReference type="PROSITE" id="PS51032"/>
    </source>
</evidence>
<evidence type="ECO:0000256" key="7">
    <source>
        <dbReference type="SAM" id="MobiDB-lite"/>
    </source>
</evidence>
<comment type="similarity">
    <text evidence="6">Belongs to the AP2/ERF transcription factor family. AP2 subfamily.</text>
</comment>
<keyword evidence="3" id="KW-0238">DNA-binding</keyword>
<reference evidence="9" key="1">
    <citation type="submission" date="2021-03" db="EMBL/GenBank/DDBJ databases">
        <authorList>
            <consortium name="Genoscope - CEA"/>
            <person name="William W."/>
        </authorList>
    </citation>
    <scope>NUCLEOTIDE SEQUENCE</scope>
    <source>
        <strain evidence="9">Doubled-haploid Pahang</strain>
    </source>
</reference>
<accession>A0A8D7A9C5</accession>
<evidence type="ECO:0000256" key="2">
    <source>
        <dbReference type="ARBA" id="ARBA00023015"/>
    </source>
</evidence>
<dbReference type="InterPro" id="IPR036955">
    <property type="entry name" value="AP2/ERF_dom_sf"/>
</dbReference>
<dbReference type="InterPro" id="IPR016177">
    <property type="entry name" value="DNA-bd_dom_sf"/>
</dbReference>
<keyword evidence="4" id="KW-0804">Transcription</keyword>
<name>A0A8D7A9C5_MUSAM</name>
<gene>
    <name evidence="9" type="ORF">GSMUA_150620.1</name>
</gene>
<dbReference type="SUPFAM" id="SSF54171">
    <property type="entry name" value="DNA-binding domain"/>
    <property type="match status" value="2"/>
</dbReference>
<dbReference type="AlphaFoldDB" id="A0A8D7A9C5"/>
<feature type="region of interest" description="Disordered" evidence="7">
    <location>
        <begin position="1"/>
        <end position="45"/>
    </location>
</feature>
<evidence type="ECO:0000313" key="9">
    <source>
        <dbReference type="EMBL" id="CAG1845267.1"/>
    </source>
</evidence>
<evidence type="ECO:0000256" key="1">
    <source>
        <dbReference type="ARBA" id="ARBA00004123"/>
    </source>
</evidence>
<proteinExistence type="inferred from homology"/>
<dbReference type="PRINTS" id="PR00367">
    <property type="entry name" value="ETHRSPELEMNT"/>
</dbReference>
<dbReference type="InterPro" id="IPR001471">
    <property type="entry name" value="AP2/ERF_dom"/>
</dbReference>
<comment type="subcellular location">
    <subcellularLocation>
        <location evidence="1">Nucleus</location>
    </subcellularLocation>
</comment>
<dbReference type="PROSITE" id="PS51032">
    <property type="entry name" value="AP2_ERF"/>
    <property type="match status" value="2"/>
</dbReference>
<evidence type="ECO:0000256" key="6">
    <source>
        <dbReference type="ARBA" id="ARBA00037973"/>
    </source>
</evidence>
<keyword evidence="2" id="KW-0805">Transcription regulation</keyword>
<evidence type="ECO:0000256" key="5">
    <source>
        <dbReference type="ARBA" id="ARBA00023242"/>
    </source>
</evidence>
<organism evidence="9">
    <name type="scientific">Musa acuminata subsp. malaccensis</name>
    <name type="common">Wild banana</name>
    <name type="synonym">Musa malaccensis</name>
    <dbReference type="NCBI Taxonomy" id="214687"/>
    <lineage>
        <taxon>Eukaryota</taxon>
        <taxon>Viridiplantae</taxon>
        <taxon>Streptophyta</taxon>
        <taxon>Embryophyta</taxon>
        <taxon>Tracheophyta</taxon>
        <taxon>Spermatophyta</taxon>
        <taxon>Magnoliopsida</taxon>
        <taxon>Liliopsida</taxon>
        <taxon>Zingiberales</taxon>
        <taxon>Musaceae</taxon>
        <taxon>Musa</taxon>
    </lineage>
</organism>
<dbReference type="GO" id="GO:0003700">
    <property type="term" value="F:DNA-binding transcription factor activity"/>
    <property type="evidence" value="ECO:0007669"/>
    <property type="project" value="InterPro"/>
</dbReference>
<dbReference type="PANTHER" id="PTHR32467">
    <property type="entry name" value="AP2-LIKE ETHYLENE-RESPONSIVE TRANSCRIPTION FACTOR"/>
    <property type="match status" value="1"/>
</dbReference>
<dbReference type="CDD" id="cd00018">
    <property type="entry name" value="AP2"/>
    <property type="match status" value="2"/>
</dbReference>
<dbReference type="SMART" id="SM00380">
    <property type="entry name" value="AP2"/>
    <property type="match status" value="2"/>
</dbReference>
<dbReference type="Pfam" id="PF00847">
    <property type="entry name" value="AP2"/>
    <property type="match status" value="1"/>
</dbReference>
<evidence type="ECO:0000256" key="3">
    <source>
        <dbReference type="ARBA" id="ARBA00023125"/>
    </source>
</evidence>